<sequence length="75" mass="9109">MQLYVEYSALNVINFENNVWGTEDPDWEKRFFTNNFTNFPKNWIKIVKDILNPSNNNTPHQEKRQIKQIILFLNH</sequence>
<reference evidence="1" key="1">
    <citation type="submission" date="2019-06" db="EMBL/GenBank/DDBJ databases">
        <title>Complete genome sequence of Methanobrevibacter arboriphilus strain SA.</title>
        <authorList>
            <person name="Asakawa S."/>
        </authorList>
    </citation>
    <scope>NUCLEOTIDE SEQUENCE</scope>
    <source>
        <strain evidence="1">SA</strain>
    </source>
</reference>
<protein>
    <submittedName>
        <fullName evidence="1">Uncharacterized protein</fullName>
    </submittedName>
</protein>
<accession>A0ACA8R321</accession>
<evidence type="ECO:0000313" key="1">
    <source>
        <dbReference type="EMBL" id="BBL61245.1"/>
    </source>
</evidence>
<gene>
    <name evidence="1" type="ORF">MarbSA_02850</name>
</gene>
<organism evidence="1 2">
    <name type="scientific">Methanobrevibacter arboriphilus</name>
    <dbReference type="NCBI Taxonomy" id="39441"/>
    <lineage>
        <taxon>Archaea</taxon>
        <taxon>Methanobacteriati</taxon>
        <taxon>Methanobacteriota</taxon>
        <taxon>Methanomada group</taxon>
        <taxon>Methanobacteria</taxon>
        <taxon>Methanobacteriales</taxon>
        <taxon>Methanobacteriaceae</taxon>
        <taxon>Methanobrevibacter</taxon>
    </lineage>
</organism>
<name>A0ACA8R321_METAZ</name>
<keyword evidence="2" id="KW-1185">Reference proteome</keyword>
<proteinExistence type="predicted"/>
<dbReference type="EMBL" id="AP019779">
    <property type="protein sequence ID" value="BBL61245.1"/>
    <property type="molecule type" value="Genomic_DNA"/>
</dbReference>
<dbReference type="Proteomes" id="UP000825015">
    <property type="component" value="Chromosome"/>
</dbReference>
<evidence type="ECO:0000313" key="2">
    <source>
        <dbReference type="Proteomes" id="UP000825015"/>
    </source>
</evidence>